<protein>
    <submittedName>
        <fullName evidence="2">Uncharacterized protein</fullName>
    </submittedName>
</protein>
<feature type="compositionally biased region" description="Low complexity" evidence="1">
    <location>
        <begin position="371"/>
        <end position="381"/>
    </location>
</feature>
<feature type="compositionally biased region" description="Acidic residues" evidence="1">
    <location>
        <begin position="86"/>
        <end position="98"/>
    </location>
</feature>
<feature type="region of interest" description="Disordered" evidence="1">
    <location>
        <begin position="86"/>
        <end position="119"/>
    </location>
</feature>
<accession>A0A078AYQ7</accession>
<dbReference type="Proteomes" id="UP000039865">
    <property type="component" value="Unassembled WGS sequence"/>
</dbReference>
<dbReference type="AlphaFoldDB" id="A0A078AYQ7"/>
<sequence length="409" mass="48107">MELQKSSKKTQNFDNQTRSNNQSKINEMDVNRSGIVARAHHQKRNQPNADLNLLSAQAKSHDYEQTQTNDDIDNLIQLNEDKIGQDCEDNDQEEDDYQSDQQSHNEEEEEYQQEEEDGRSNFVRQQYYQQFYPQQFGNVKMITICGYLDSLQTFIGQSLNKQNILLKDQDKKDFTKVFAQVPKRKPQIKNFVEDDPRLGKIQQIVLDKIFDKTEVDQKRNFISKYKVQGKDYGQNMVQQQQKQLKEIIQKYTQIQQVGERQQLSYNLLESNSKKHKYRQVINANNWIYENEIIPEDPNIAKRNQSQFFNKRHITSENKQVSSQTEIRRYTSQGSNINDRKLIHDDSNLGSDKQNNVITQATSSSNCKDSDYQISQQDQQKQTTNELLSKNTSNKSIQIKNNNHVPRVYQ</sequence>
<keyword evidence="3" id="KW-1185">Reference proteome</keyword>
<evidence type="ECO:0000313" key="2">
    <source>
        <dbReference type="EMBL" id="CDW87299.1"/>
    </source>
</evidence>
<feature type="compositionally biased region" description="Basic and acidic residues" evidence="1">
    <location>
        <begin position="337"/>
        <end position="346"/>
    </location>
</feature>
<gene>
    <name evidence="2" type="primary">Contig11781.g12596</name>
    <name evidence="2" type="ORF">STYLEM_16402</name>
</gene>
<feature type="compositionally biased region" description="Polar residues" evidence="1">
    <location>
        <begin position="382"/>
        <end position="403"/>
    </location>
</feature>
<name>A0A078AYQ7_STYLE</name>
<feature type="compositionally biased region" description="Polar residues" evidence="1">
    <location>
        <begin position="347"/>
        <end position="366"/>
    </location>
</feature>
<reference evidence="2 3" key="1">
    <citation type="submission" date="2014-06" db="EMBL/GenBank/DDBJ databases">
        <authorList>
            <person name="Swart Estienne"/>
        </authorList>
    </citation>
    <scope>NUCLEOTIDE SEQUENCE [LARGE SCALE GENOMIC DNA]</scope>
    <source>
        <strain evidence="2 3">130c</strain>
    </source>
</reference>
<feature type="region of interest" description="Disordered" evidence="1">
    <location>
        <begin position="1"/>
        <end position="71"/>
    </location>
</feature>
<dbReference type="InParanoid" id="A0A078AYQ7"/>
<proteinExistence type="predicted"/>
<dbReference type="EMBL" id="CCKQ01015482">
    <property type="protein sequence ID" value="CDW87299.1"/>
    <property type="molecule type" value="Genomic_DNA"/>
</dbReference>
<feature type="compositionally biased region" description="Polar residues" evidence="1">
    <location>
        <begin position="45"/>
        <end position="58"/>
    </location>
</feature>
<feature type="compositionally biased region" description="Polar residues" evidence="1">
    <location>
        <begin position="9"/>
        <end position="25"/>
    </location>
</feature>
<evidence type="ECO:0000313" key="3">
    <source>
        <dbReference type="Proteomes" id="UP000039865"/>
    </source>
</evidence>
<organism evidence="2 3">
    <name type="scientific">Stylonychia lemnae</name>
    <name type="common">Ciliate</name>
    <dbReference type="NCBI Taxonomy" id="5949"/>
    <lineage>
        <taxon>Eukaryota</taxon>
        <taxon>Sar</taxon>
        <taxon>Alveolata</taxon>
        <taxon>Ciliophora</taxon>
        <taxon>Intramacronucleata</taxon>
        <taxon>Spirotrichea</taxon>
        <taxon>Stichotrichia</taxon>
        <taxon>Sporadotrichida</taxon>
        <taxon>Oxytrichidae</taxon>
        <taxon>Stylonychinae</taxon>
        <taxon>Stylonychia</taxon>
    </lineage>
</organism>
<feature type="region of interest" description="Disordered" evidence="1">
    <location>
        <begin position="331"/>
        <end position="409"/>
    </location>
</feature>
<evidence type="ECO:0000256" key="1">
    <source>
        <dbReference type="SAM" id="MobiDB-lite"/>
    </source>
</evidence>
<feature type="compositionally biased region" description="Acidic residues" evidence="1">
    <location>
        <begin position="106"/>
        <end position="117"/>
    </location>
</feature>